<dbReference type="Proteomes" id="UP001476798">
    <property type="component" value="Unassembled WGS sequence"/>
</dbReference>
<dbReference type="EMBL" id="JAHRIO010080239">
    <property type="protein sequence ID" value="MEQ2184256.1"/>
    <property type="molecule type" value="Genomic_DNA"/>
</dbReference>
<sequence length="171" mass="18681">MDFFFDDLPSTSMSTPKKGKKDSLTLDDAACDLSRNTSSSVSLNEIERQHSSVLPGSMEAEPCCPQSSPVNAIAGIIQTAKGTLIRVGNMNFVSYYRIQSKLVDKKVPLAKSGQIQVWEHTQLIGYPVAAERQLHWTSRSSPSQSVDDEAHLHPIKCSCGAPCSRSPLLFV</sequence>
<proteinExistence type="predicted"/>
<name>A0ABV0PL88_9TELE</name>
<reference evidence="2 3" key="1">
    <citation type="submission" date="2021-06" db="EMBL/GenBank/DDBJ databases">
        <authorList>
            <person name="Palmer J.M."/>
        </authorList>
    </citation>
    <scope>NUCLEOTIDE SEQUENCE [LARGE SCALE GENOMIC DNA]</scope>
    <source>
        <strain evidence="2 3">GA_2019</strain>
        <tissue evidence="2">Muscle</tissue>
    </source>
</reference>
<evidence type="ECO:0000313" key="3">
    <source>
        <dbReference type="Proteomes" id="UP001476798"/>
    </source>
</evidence>
<gene>
    <name evidence="2" type="ORF">GOODEAATRI_005917</name>
</gene>
<evidence type="ECO:0000313" key="2">
    <source>
        <dbReference type="EMBL" id="MEQ2184256.1"/>
    </source>
</evidence>
<keyword evidence="3" id="KW-1185">Reference proteome</keyword>
<accession>A0ABV0PL88</accession>
<evidence type="ECO:0000256" key="1">
    <source>
        <dbReference type="SAM" id="MobiDB-lite"/>
    </source>
</evidence>
<protein>
    <submittedName>
        <fullName evidence="2">Uncharacterized protein</fullName>
    </submittedName>
</protein>
<feature type="region of interest" description="Disordered" evidence="1">
    <location>
        <begin position="1"/>
        <end position="22"/>
    </location>
</feature>
<organism evidence="2 3">
    <name type="scientific">Goodea atripinnis</name>
    <dbReference type="NCBI Taxonomy" id="208336"/>
    <lineage>
        <taxon>Eukaryota</taxon>
        <taxon>Metazoa</taxon>
        <taxon>Chordata</taxon>
        <taxon>Craniata</taxon>
        <taxon>Vertebrata</taxon>
        <taxon>Euteleostomi</taxon>
        <taxon>Actinopterygii</taxon>
        <taxon>Neopterygii</taxon>
        <taxon>Teleostei</taxon>
        <taxon>Neoteleostei</taxon>
        <taxon>Acanthomorphata</taxon>
        <taxon>Ovalentaria</taxon>
        <taxon>Atherinomorphae</taxon>
        <taxon>Cyprinodontiformes</taxon>
        <taxon>Goodeidae</taxon>
        <taxon>Goodea</taxon>
    </lineage>
</organism>
<comment type="caution">
    <text evidence="2">The sequence shown here is derived from an EMBL/GenBank/DDBJ whole genome shotgun (WGS) entry which is preliminary data.</text>
</comment>